<dbReference type="OrthoDB" id="118230at2"/>
<evidence type="ECO:0000313" key="3">
    <source>
        <dbReference type="Proteomes" id="UP000182409"/>
    </source>
</evidence>
<accession>A0A1H4W850</accession>
<feature type="coiled-coil region" evidence="1">
    <location>
        <begin position="22"/>
        <end position="56"/>
    </location>
</feature>
<reference evidence="2 3" key="1">
    <citation type="submission" date="2016-10" db="EMBL/GenBank/DDBJ databases">
        <authorList>
            <person name="de Groot N.N."/>
        </authorList>
    </citation>
    <scope>NUCLEOTIDE SEQUENCE [LARGE SCALE GENOMIC DNA]</scope>
    <source>
        <strain evidence="2 3">AB35.6</strain>
    </source>
</reference>
<evidence type="ECO:0000256" key="1">
    <source>
        <dbReference type="SAM" id="Coils"/>
    </source>
</evidence>
<dbReference type="Proteomes" id="UP000182409">
    <property type="component" value="Unassembled WGS sequence"/>
</dbReference>
<dbReference type="EMBL" id="FNSD01000002">
    <property type="protein sequence ID" value="SEC89385.1"/>
    <property type="molecule type" value="Genomic_DNA"/>
</dbReference>
<dbReference type="AlphaFoldDB" id="A0A1H4W850"/>
<proteinExistence type="predicted"/>
<name>A0A1H4W850_9BACT</name>
<dbReference type="RefSeq" id="WP_074656234.1">
    <property type="nucleotide sequence ID" value="NZ_FNSD01000002.1"/>
</dbReference>
<sequence length="128" mass="14193">MQEPTVAINFEDRLRRARGRTARNFIASARVTKAELEELETEARSQGKALSEWSRETLLAAARGEAITPSFTEIVAIRQLLNSTLRAVACGDVMTPEAFQEELQGIRSTKHKAAAEVMQQYAATETAR</sequence>
<evidence type="ECO:0000313" key="2">
    <source>
        <dbReference type="EMBL" id="SEC89385.1"/>
    </source>
</evidence>
<gene>
    <name evidence="2" type="ORF">SAMN05443244_4064</name>
</gene>
<protein>
    <submittedName>
        <fullName evidence="2">Uncharacterized protein</fullName>
    </submittedName>
</protein>
<keyword evidence="1" id="KW-0175">Coiled coil</keyword>
<organism evidence="2 3">
    <name type="scientific">Terriglobus roseus</name>
    <dbReference type="NCBI Taxonomy" id="392734"/>
    <lineage>
        <taxon>Bacteria</taxon>
        <taxon>Pseudomonadati</taxon>
        <taxon>Acidobacteriota</taxon>
        <taxon>Terriglobia</taxon>
        <taxon>Terriglobales</taxon>
        <taxon>Acidobacteriaceae</taxon>
        <taxon>Terriglobus</taxon>
    </lineage>
</organism>